<dbReference type="InterPro" id="IPR020583">
    <property type="entry name" value="Inositol_monoP_metal-BS"/>
</dbReference>
<dbReference type="PRINTS" id="PR00377">
    <property type="entry name" value="IMPHPHTASES"/>
</dbReference>
<evidence type="ECO:0000256" key="2">
    <source>
        <dbReference type="ARBA" id="ARBA00022801"/>
    </source>
</evidence>
<keyword evidence="5" id="KW-1185">Reference proteome</keyword>
<dbReference type="InterPro" id="IPR000760">
    <property type="entry name" value="Inositol_monophosphatase-like"/>
</dbReference>
<protein>
    <submittedName>
        <fullName evidence="4">Inositol monophosphatase</fullName>
    </submittedName>
</protein>
<sequence>MDTDAVLDLLKETAATVITPRFRALSGGQVFEKAPGDLVTVADRESEIAIAAVLQAAYPDALVLGEEAASADASLLEAFAAAEHSFTIDPIDGTKNFVNGSPDHAVMVAEVRGGAAVRSWIWVPERAEAFVAEAGAGAYRNGVRIERPAVVAGLPLRGATSSQPLRSNAPAPLQISDSWMCAGVDYAKVALGEVEYVAFRNDWPWDHVPGALLLAEAGGFTGRLDGSAYAPCGPLTPWLIGAASSEVLEAVRGPIASLVG</sequence>
<dbReference type="PANTHER" id="PTHR20854">
    <property type="entry name" value="INOSITOL MONOPHOSPHATASE"/>
    <property type="match status" value="1"/>
</dbReference>
<dbReference type="Gene3D" id="3.30.540.10">
    <property type="entry name" value="Fructose-1,6-Bisphosphatase, subunit A, domain 1"/>
    <property type="match status" value="1"/>
</dbReference>
<dbReference type="PROSITE" id="PS00629">
    <property type="entry name" value="IMP_1"/>
    <property type="match status" value="1"/>
</dbReference>
<dbReference type="Proteomes" id="UP000504882">
    <property type="component" value="Unassembled WGS sequence"/>
</dbReference>
<comment type="caution">
    <text evidence="4">The sequence shown here is derived from an EMBL/GenBank/DDBJ whole genome shotgun (WGS) entry which is preliminary data.</text>
</comment>
<organism evidence="4 5">
    <name type="scientific">Occultella glacieicola</name>
    <dbReference type="NCBI Taxonomy" id="2518684"/>
    <lineage>
        <taxon>Bacteria</taxon>
        <taxon>Bacillati</taxon>
        <taxon>Actinomycetota</taxon>
        <taxon>Actinomycetes</taxon>
        <taxon>Micrococcales</taxon>
        <taxon>Ruaniaceae</taxon>
        <taxon>Occultella</taxon>
    </lineage>
</organism>
<proteinExistence type="predicted"/>
<evidence type="ECO:0000313" key="4">
    <source>
        <dbReference type="EMBL" id="TDE94186.1"/>
    </source>
</evidence>
<evidence type="ECO:0000313" key="5">
    <source>
        <dbReference type="Proteomes" id="UP000504882"/>
    </source>
</evidence>
<keyword evidence="3" id="KW-0460">Magnesium</keyword>
<gene>
    <name evidence="4" type="ORF">EXU48_12170</name>
</gene>
<reference evidence="4 5" key="1">
    <citation type="submission" date="2019-03" db="EMBL/GenBank/DDBJ databases">
        <title>Genomic features of bacteria from cold environments.</title>
        <authorList>
            <person name="Shen L."/>
        </authorList>
    </citation>
    <scope>NUCLEOTIDE SEQUENCE [LARGE SCALE GENOMIC DNA]</scope>
    <source>
        <strain evidence="5">T3246-1</strain>
    </source>
</reference>
<dbReference type="PANTHER" id="PTHR20854:SF4">
    <property type="entry name" value="INOSITOL-1-MONOPHOSPHATASE-RELATED"/>
    <property type="match status" value="1"/>
</dbReference>
<dbReference type="Pfam" id="PF00459">
    <property type="entry name" value="Inositol_P"/>
    <property type="match status" value="1"/>
</dbReference>
<evidence type="ECO:0000256" key="3">
    <source>
        <dbReference type="ARBA" id="ARBA00022842"/>
    </source>
</evidence>
<dbReference type="Gene3D" id="3.40.190.80">
    <property type="match status" value="1"/>
</dbReference>
<dbReference type="CDD" id="cd01637">
    <property type="entry name" value="IMPase_like"/>
    <property type="match status" value="1"/>
</dbReference>
<keyword evidence="1" id="KW-0479">Metal-binding</keyword>
<accession>A0ABY2E8H4</accession>
<evidence type="ECO:0000256" key="1">
    <source>
        <dbReference type="ARBA" id="ARBA00022723"/>
    </source>
</evidence>
<name>A0ABY2E8H4_9MICO</name>
<dbReference type="SUPFAM" id="SSF56655">
    <property type="entry name" value="Carbohydrate phosphatase"/>
    <property type="match status" value="1"/>
</dbReference>
<dbReference type="RefSeq" id="WP_133107912.1">
    <property type="nucleotide sequence ID" value="NZ_SMNA01000005.1"/>
</dbReference>
<dbReference type="EMBL" id="SMNA01000005">
    <property type="protein sequence ID" value="TDE94186.1"/>
    <property type="molecule type" value="Genomic_DNA"/>
</dbReference>
<keyword evidence="2" id="KW-0378">Hydrolase</keyword>